<evidence type="ECO:0000259" key="1">
    <source>
        <dbReference type="PROSITE" id="PS51977"/>
    </source>
</evidence>
<dbReference type="SMART" id="SM00773">
    <property type="entry name" value="WGR"/>
    <property type="match status" value="1"/>
</dbReference>
<gene>
    <name evidence="2" type="ORF">JQV55_20345</name>
</gene>
<name>A0AAE3B843_9RHOB</name>
<dbReference type="Proteomes" id="UP000732193">
    <property type="component" value="Unassembled WGS sequence"/>
</dbReference>
<dbReference type="Pfam" id="PF05406">
    <property type="entry name" value="WGR"/>
    <property type="match status" value="1"/>
</dbReference>
<dbReference type="InterPro" id="IPR008893">
    <property type="entry name" value="WGR_domain"/>
</dbReference>
<dbReference type="RefSeq" id="WP_203243650.1">
    <property type="nucleotide sequence ID" value="NZ_JAFBRH010000013.1"/>
</dbReference>
<dbReference type="EMBL" id="JAFBRM010000013">
    <property type="protein sequence ID" value="MBM1715932.1"/>
    <property type="molecule type" value="Genomic_DNA"/>
</dbReference>
<protein>
    <submittedName>
        <fullName evidence="2">WGR domain-containing protein</fullName>
    </submittedName>
</protein>
<feature type="domain" description="WGR" evidence="1">
    <location>
        <begin position="11"/>
        <end position="92"/>
    </location>
</feature>
<proteinExistence type="predicted"/>
<dbReference type="InterPro" id="IPR049809">
    <property type="entry name" value="YehF/YfeS-like_WGR"/>
</dbReference>
<dbReference type="PROSITE" id="PS51977">
    <property type="entry name" value="WGR"/>
    <property type="match status" value="1"/>
</dbReference>
<dbReference type="CDD" id="cd07996">
    <property type="entry name" value="WGR_MMR_like"/>
    <property type="match status" value="1"/>
</dbReference>
<dbReference type="InterPro" id="IPR036930">
    <property type="entry name" value="WGR_dom_sf"/>
</dbReference>
<organism evidence="2 3">
    <name type="scientific">Sulfitobacter geojensis</name>
    <dbReference type="NCBI Taxonomy" id="1342299"/>
    <lineage>
        <taxon>Bacteria</taxon>
        <taxon>Pseudomonadati</taxon>
        <taxon>Pseudomonadota</taxon>
        <taxon>Alphaproteobacteria</taxon>
        <taxon>Rhodobacterales</taxon>
        <taxon>Roseobacteraceae</taxon>
        <taxon>Sulfitobacter</taxon>
    </lineage>
</organism>
<sequence length="92" mass="10495">MILTPRICSPQLEIFPDRICLHRMDSSRNMNRYYFMAVQPDLFGGVSLIREWGRRGSAGKLHVTHHADEGEAVNALADYSAQKCKRGYEVIV</sequence>
<reference evidence="2 3" key="1">
    <citation type="submission" date="2021-01" db="EMBL/GenBank/DDBJ databases">
        <title>Diatom-associated Roseobacters Show Island Model of Population Structure.</title>
        <authorList>
            <person name="Qu L."/>
            <person name="Feng X."/>
            <person name="Chen Y."/>
            <person name="Li L."/>
            <person name="Wang X."/>
            <person name="Hu Z."/>
            <person name="Wang H."/>
            <person name="Luo H."/>
        </authorList>
    </citation>
    <scope>NUCLEOTIDE SEQUENCE [LARGE SCALE GENOMIC DNA]</scope>
    <source>
        <strain evidence="2 3">TR60-84</strain>
    </source>
</reference>
<keyword evidence="3" id="KW-1185">Reference proteome</keyword>
<dbReference type="AlphaFoldDB" id="A0AAE3B843"/>
<evidence type="ECO:0000313" key="3">
    <source>
        <dbReference type="Proteomes" id="UP000732193"/>
    </source>
</evidence>
<evidence type="ECO:0000313" key="2">
    <source>
        <dbReference type="EMBL" id="MBM1715932.1"/>
    </source>
</evidence>
<dbReference type="Gene3D" id="2.20.140.10">
    <property type="entry name" value="WGR domain"/>
    <property type="match status" value="1"/>
</dbReference>
<dbReference type="SUPFAM" id="SSF142921">
    <property type="entry name" value="WGR domain-like"/>
    <property type="match status" value="1"/>
</dbReference>
<comment type="caution">
    <text evidence="2">The sequence shown here is derived from an EMBL/GenBank/DDBJ whole genome shotgun (WGS) entry which is preliminary data.</text>
</comment>
<accession>A0AAE3B843</accession>